<gene>
    <name evidence="3" type="ORF">CF165_13250</name>
</gene>
<name>A0A229TB55_9PSEU</name>
<feature type="domain" description="DUF1707" evidence="2">
    <location>
        <begin position="310"/>
        <end position="359"/>
    </location>
</feature>
<feature type="region of interest" description="Disordered" evidence="1">
    <location>
        <begin position="158"/>
        <end position="180"/>
    </location>
</feature>
<dbReference type="PANTHER" id="PTHR40763:SF4">
    <property type="entry name" value="DUF1707 DOMAIN-CONTAINING PROTEIN"/>
    <property type="match status" value="1"/>
</dbReference>
<dbReference type="Pfam" id="PF08044">
    <property type="entry name" value="DUF1707"/>
    <property type="match status" value="2"/>
</dbReference>
<comment type="caution">
    <text evidence="3">The sequence shown here is derived from an EMBL/GenBank/DDBJ whole genome shotgun (WGS) entry which is preliminary data.</text>
</comment>
<evidence type="ECO:0000259" key="2">
    <source>
        <dbReference type="Pfam" id="PF08044"/>
    </source>
</evidence>
<organism evidence="3 4">
    <name type="scientific">Amycolatopsis vastitatis</name>
    <dbReference type="NCBI Taxonomy" id="1905142"/>
    <lineage>
        <taxon>Bacteria</taxon>
        <taxon>Bacillati</taxon>
        <taxon>Actinomycetota</taxon>
        <taxon>Actinomycetes</taxon>
        <taxon>Pseudonocardiales</taxon>
        <taxon>Pseudonocardiaceae</taxon>
        <taxon>Amycolatopsis</taxon>
    </lineage>
</organism>
<proteinExistence type="predicted"/>
<dbReference type="Proteomes" id="UP000215199">
    <property type="component" value="Unassembled WGS sequence"/>
</dbReference>
<evidence type="ECO:0000256" key="1">
    <source>
        <dbReference type="SAM" id="MobiDB-lite"/>
    </source>
</evidence>
<dbReference type="EMBL" id="NMUL01000010">
    <property type="protein sequence ID" value="OXM68472.1"/>
    <property type="molecule type" value="Genomic_DNA"/>
</dbReference>
<protein>
    <recommendedName>
        <fullName evidence="2">DUF1707 domain-containing protein</fullName>
    </recommendedName>
</protein>
<sequence>MAVVDYAVACGWLDQVRSEGLRQEVSEAAYHDLPAMVADLPAPRWDTVPATTPVGDLEREFAITLLDIAAEYDSLSGADRRWRTIFAARARTAADLLVLFLDIEPHLRPRRNDPALAAGLERLAFVQEALQARGSRRLTRAEFDSILERAASGESLDTLRAAWDGPRQTGRPDSRGGDHVVESGRSAVVAEPEYVLVVEPLEPDPVVVVEPVVVEPVEPEPVVVRPAVVAEPAVADPSALDVDRARVAKYLEQALAEERLGPGEHAARTVGVWSATTTRELAKLVVDLPLPANDPLSDRKPDPHSDDLITPAHRQVVLDRLNRAMAGGVLTLWEYETRLDVAVRARTFEELTPAITGLPSGW</sequence>
<feature type="domain" description="DUF1707" evidence="2">
    <location>
        <begin position="241"/>
        <end position="289"/>
    </location>
</feature>
<evidence type="ECO:0000313" key="3">
    <source>
        <dbReference type="EMBL" id="OXM68472.1"/>
    </source>
</evidence>
<reference evidence="4" key="1">
    <citation type="submission" date="2017-07" db="EMBL/GenBank/DDBJ databases">
        <title>Comparative genome mining reveals phylogenetic distribution patterns of secondary metabolites in Amycolatopsis.</title>
        <authorList>
            <person name="Adamek M."/>
            <person name="Alanjary M."/>
            <person name="Sales-Ortells H."/>
            <person name="Goodfellow M."/>
            <person name="Bull A.T."/>
            <person name="Kalinowski J."/>
            <person name="Ziemert N."/>
        </authorList>
    </citation>
    <scope>NUCLEOTIDE SEQUENCE [LARGE SCALE GENOMIC DNA]</scope>
    <source>
        <strain evidence="4">H5</strain>
    </source>
</reference>
<feature type="compositionally biased region" description="Basic and acidic residues" evidence="1">
    <location>
        <begin position="170"/>
        <end position="180"/>
    </location>
</feature>
<keyword evidence="4" id="KW-1185">Reference proteome</keyword>
<dbReference type="PANTHER" id="PTHR40763">
    <property type="entry name" value="MEMBRANE PROTEIN-RELATED"/>
    <property type="match status" value="1"/>
</dbReference>
<dbReference type="InterPro" id="IPR012551">
    <property type="entry name" value="DUF1707_SHOCT-like"/>
</dbReference>
<evidence type="ECO:0000313" key="4">
    <source>
        <dbReference type="Proteomes" id="UP000215199"/>
    </source>
</evidence>
<accession>A0A229TB55</accession>
<dbReference type="AlphaFoldDB" id="A0A229TB55"/>